<keyword evidence="1" id="KW-1133">Transmembrane helix</keyword>
<dbReference type="EMBL" id="JBHRVV010000001">
    <property type="protein sequence ID" value="MFC3458559.1"/>
    <property type="molecule type" value="Genomic_DNA"/>
</dbReference>
<gene>
    <name evidence="2" type="ORF">ACFOPH_09900</name>
</gene>
<keyword evidence="1" id="KW-0812">Transmembrane</keyword>
<name>A0ABV7PH95_9BURK</name>
<keyword evidence="1" id="KW-0472">Membrane</keyword>
<reference evidence="3" key="1">
    <citation type="journal article" date="2019" name="Int. J. Syst. Evol. Microbiol.">
        <title>The Global Catalogue of Microorganisms (GCM) 10K type strain sequencing project: providing services to taxonomists for standard genome sequencing and annotation.</title>
        <authorList>
            <consortium name="The Broad Institute Genomics Platform"/>
            <consortium name="The Broad Institute Genome Sequencing Center for Infectious Disease"/>
            <person name="Wu L."/>
            <person name="Ma J."/>
        </authorList>
    </citation>
    <scope>NUCLEOTIDE SEQUENCE [LARGE SCALE GENOMIC DNA]</scope>
    <source>
        <strain evidence="3">CCM 7480</strain>
    </source>
</reference>
<evidence type="ECO:0000313" key="3">
    <source>
        <dbReference type="Proteomes" id="UP001595665"/>
    </source>
</evidence>
<evidence type="ECO:0000256" key="1">
    <source>
        <dbReference type="SAM" id="Phobius"/>
    </source>
</evidence>
<proteinExistence type="predicted"/>
<keyword evidence="3" id="KW-1185">Reference proteome</keyword>
<accession>A0ABV7PH95</accession>
<evidence type="ECO:0000313" key="2">
    <source>
        <dbReference type="EMBL" id="MFC3458559.1"/>
    </source>
</evidence>
<protein>
    <submittedName>
        <fullName evidence="2">Uncharacterized protein</fullName>
    </submittedName>
</protein>
<organism evidence="2 3">
    <name type="scientific">Massilia haematophila</name>
    <dbReference type="NCBI Taxonomy" id="457923"/>
    <lineage>
        <taxon>Bacteria</taxon>
        <taxon>Pseudomonadati</taxon>
        <taxon>Pseudomonadota</taxon>
        <taxon>Betaproteobacteria</taxon>
        <taxon>Burkholderiales</taxon>
        <taxon>Oxalobacteraceae</taxon>
        <taxon>Telluria group</taxon>
        <taxon>Massilia</taxon>
    </lineage>
</organism>
<feature type="transmembrane region" description="Helical" evidence="1">
    <location>
        <begin position="57"/>
        <end position="74"/>
    </location>
</feature>
<comment type="caution">
    <text evidence="2">The sequence shown here is derived from an EMBL/GenBank/DDBJ whole genome shotgun (WGS) entry which is preliminary data.</text>
</comment>
<dbReference type="RefSeq" id="WP_312549943.1">
    <property type="nucleotide sequence ID" value="NZ_JBHRVV010000001.1"/>
</dbReference>
<sequence>MSTRRDTTTLKDACALTLRVWRQACPFFLSIELWLMVLVAGATVGGLFLAVLHDARSLLAFGFALGYVALRAVLHVRRILSWPFV</sequence>
<feature type="transmembrane region" description="Helical" evidence="1">
    <location>
        <begin position="27"/>
        <end position="51"/>
    </location>
</feature>
<dbReference type="Proteomes" id="UP001595665">
    <property type="component" value="Unassembled WGS sequence"/>
</dbReference>